<organism evidence="2 3">
    <name type="scientific">Setophaga kirtlandii</name>
    <name type="common">Kirtland's warbler</name>
    <name type="synonym">Dendroica kirtlandii</name>
    <dbReference type="NCBI Taxonomy" id="298831"/>
    <lineage>
        <taxon>Eukaryota</taxon>
        <taxon>Metazoa</taxon>
        <taxon>Chordata</taxon>
        <taxon>Craniata</taxon>
        <taxon>Vertebrata</taxon>
        <taxon>Euteleostomi</taxon>
        <taxon>Archelosauria</taxon>
        <taxon>Archosauria</taxon>
        <taxon>Dinosauria</taxon>
        <taxon>Saurischia</taxon>
        <taxon>Theropoda</taxon>
        <taxon>Coelurosauria</taxon>
        <taxon>Aves</taxon>
        <taxon>Neognathae</taxon>
        <taxon>Neoaves</taxon>
        <taxon>Telluraves</taxon>
        <taxon>Australaves</taxon>
        <taxon>Passeriformes</taxon>
        <taxon>Passeroidea</taxon>
        <taxon>Parulidae</taxon>
        <taxon>Setophaga</taxon>
    </lineage>
</organism>
<gene>
    <name evidence="2" type="primary">Fam169a</name>
    <name evidence="2" type="ORF">SETKIR_R14210</name>
</gene>
<feature type="non-terminal residue" evidence="2">
    <location>
        <position position="666"/>
    </location>
</feature>
<dbReference type="InterPro" id="IPR029625">
    <property type="entry name" value="FAM169"/>
</dbReference>
<dbReference type="EMBL" id="VXAS01002169">
    <property type="protein sequence ID" value="NXL14035.1"/>
    <property type="molecule type" value="Genomic_DNA"/>
</dbReference>
<name>A0A7L0Q6G7_SETKR</name>
<keyword evidence="3" id="KW-1185">Reference proteome</keyword>
<feature type="region of interest" description="Disordered" evidence="1">
    <location>
        <begin position="410"/>
        <end position="434"/>
    </location>
</feature>
<accession>A0A7L0Q6G7</accession>
<dbReference type="Proteomes" id="UP000550059">
    <property type="component" value="Unassembled WGS sequence"/>
</dbReference>
<feature type="compositionally biased region" description="Polar residues" evidence="1">
    <location>
        <begin position="592"/>
        <end position="604"/>
    </location>
</feature>
<dbReference type="AlphaFoldDB" id="A0A7L0Q6G7"/>
<evidence type="ECO:0000256" key="1">
    <source>
        <dbReference type="SAM" id="MobiDB-lite"/>
    </source>
</evidence>
<sequence>MSFPVDILNNYSHEDLENSAEGYLFDLRWGNPNAPEFFSLPDHRKVPITLTSVGFVPLYGEEQTNKVLALFAPWDSLTAVALYLADQWWSIDDIVRTSVPARQGLHQVKSVGERVVLYVLNRIIYRTQEMERNDIPFLCHRSSHYAKIMWKKGEAIGFYSVKPTGSVCTSLPHQKYKLPVLDTMFVRKKHRGKDYGLIMLEDFVDSFTEESLGLRYPLSSFMYTACKQYLEKYPGDKNLLWQVEGGGDWFQRKSIMSIVQNENINIAETSKKENKSLQAEDNFCQSAVSEAGGPRTEVETQLSVDTIQIKSTTTKCYPNTTHASIWTRSSHLKRQRLNRQAPGLETSQQDEENALQMSKSRICNWPELLSHTSKSSEDLVEVPKVDTVEKDEEIIVENEDQSVLEVEMRVSPSEKQSEMEEIPSEPLNGEVAEETGKTSLMAEGEMVNEVPSGESKLMSENQGKEPVMSFVPLTLDAPAKPPEDTESEKVLNENDSEMLTEEVTSVEKEGTEAQQESEKASTENTAAVASKEEPSDNGLPNSVVTEAAEESVSENLPSSLEDQNEEAGHNLQEAPAALSQSSLVMVELEGASFQQPSGQEAQKNQLEEPSEESAEQPDLYTQTVAERAADSSSEEAEIEVPVVDRRNLRRKAKGYKGPPKKKGKPA</sequence>
<feature type="region of interest" description="Disordered" evidence="1">
    <location>
        <begin position="472"/>
        <end position="666"/>
    </location>
</feature>
<feature type="non-terminal residue" evidence="2">
    <location>
        <position position="1"/>
    </location>
</feature>
<dbReference type="PANTHER" id="PTHR22442">
    <property type="match status" value="1"/>
</dbReference>
<evidence type="ECO:0000313" key="2">
    <source>
        <dbReference type="EMBL" id="NXL14035.1"/>
    </source>
</evidence>
<proteinExistence type="predicted"/>
<protein>
    <submittedName>
        <fullName evidence="2">F169A protein</fullName>
    </submittedName>
</protein>
<evidence type="ECO:0000313" key="3">
    <source>
        <dbReference type="Proteomes" id="UP000550059"/>
    </source>
</evidence>
<comment type="caution">
    <text evidence="2">The sequence shown here is derived from an EMBL/GenBank/DDBJ whole genome shotgun (WGS) entry which is preliminary data.</text>
</comment>
<feature type="compositionally biased region" description="Basic and acidic residues" evidence="1">
    <location>
        <begin position="481"/>
        <end position="492"/>
    </location>
</feature>
<feature type="compositionally biased region" description="Basic residues" evidence="1">
    <location>
        <begin position="647"/>
        <end position="666"/>
    </location>
</feature>
<reference evidence="2 3" key="1">
    <citation type="submission" date="2019-09" db="EMBL/GenBank/DDBJ databases">
        <title>Bird 10,000 Genomes (B10K) Project - Family phase.</title>
        <authorList>
            <person name="Zhang G."/>
        </authorList>
    </citation>
    <scope>NUCLEOTIDE SEQUENCE [LARGE SCALE GENOMIC DNA]</scope>
    <source>
        <strain evidence="2">B10K-DU-001-45</strain>
        <tissue evidence="2">Muscle</tissue>
    </source>
</reference>
<dbReference type="PANTHER" id="PTHR22442:SF3">
    <property type="entry name" value="SOLUBLE LAMIN-ASSOCIATED PROTEIN OF 75 KDA"/>
    <property type="match status" value="1"/>
</dbReference>
<feature type="compositionally biased region" description="Basic and acidic residues" evidence="1">
    <location>
        <begin position="505"/>
        <end position="521"/>
    </location>
</feature>